<dbReference type="Pfam" id="PF03186">
    <property type="entry name" value="CobD_Cbib"/>
    <property type="match status" value="1"/>
</dbReference>
<protein>
    <recommendedName>
        <fullName evidence="9">Cobalamin biosynthesis protein CobD</fullName>
    </recommendedName>
</protein>
<accession>A0A9D1A3V1</accession>
<dbReference type="EMBL" id="DVGC01000027">
    <property type="protein sequence ID" value="HIR05283.1"/>
    <property type="molecule type" value="Genomic_DNA"/>
</dbReference>
<evidence type="ECO:0000256" key="3">
    <source>
        <dbReference type="ARBA" id="ARBA00006263"/>
    </source>
</evidence>
<feature type="transmembrane region" description="Helical" evidence="9">
    <location>
        <begin position="158"/>
        <end position="176"/>
    </location>
</feature>
<dbReference type="NCBIfam" id="TIGR00380">
    <property type="entry name" value="cobal_cbiB"/>
    <property type="match status" value="1"/>
</dbReference>
<gene>
    <name evidence="9 10" type="primary">cobD</name>
    <name evidence="10" type="ORF">IAB28_04880</name>
</gene>
<proteinExistence type="inferred from homology"/>
<sequence length="319" mass="34681">MELLAALILGFLLDQLLGDPQISCHPVRLLGNLIHFFERHFFRWGKGKKHALLAGGAFMAVTVCVVTAFFVQGLLFLAGQISPVIHFAAESLLCYFLYAAKDLRVESMNVYQALKENGLEEGRKAVSMIVGRDVSRLDEAGVIKAAVETVAENTSDGVIAPLFYMAIGGPVLGWVYKAINTMDSMVGYKNETYLYFGRAAARLDDAANFLPSRLSALLMVTGAFLCGLDGPGAWKIFLRDRKNHASPNSAQTEAACAGALGVQLAGDAWYFGVLHKKKTIGDNRRSVEAEDIKRAHRLMMAAVLLSLFLAAGFQLFLAG</sequence>
<evidence type="ECO:0000256" key="5">
    <source>
        <dbReference type="ARBA" id="ARBA00022573"/>
    </source>
</evidence>
<dbReference type="GO" id="GO:0048472">
    <property type="term" value="F:threonine-phosphate decarboxylase activity"/>
    <property type="evidence" value="ECO:0007669"/>
    <property type="project" value="InterPro"/>
</dbReference>
<dbReference type="AlphaFoldDB" id="A0A9D1A3V1"/>
<dbReference type="Proteomes" id="UP000824250">
    <property type="component" value="Unassembled WGS sequence"/>
</dbReference>
<evidence type="ECO:0000313" key="11">
    <source>
        <dbReference type="Proteomes" id="UP000824250"/>
    </source>
</evidence>
<comment type="similarity">
    <text evidence="3 9">Belongs to the CobD/CbiB family.</text>
</comment>
<dbReference type="GO" id="GO:0009236">
    <property type="term" value="P:cobalamin biosynthetic process"/>
    <property type="evidence" value="ECO:0007669"/>
    <property type="project" value="UniProtKB-UniRule"/>
</dbReference>
<dbReference type="PANTHER" id="PTHR34308:SF1">
    <property type="entry name" value="COBALAMIN BIOSYNTHESIS PROTEIN CBIB"/>
    <property type="match status" value="1"/>
</dbReference>
<keyword evidence="7 9" id="KW-1133">Transmembrane helix</keyword>
<dbReference type="InterPro" id="IPR004485">
    <property type="entry name" value="Cobalamin_biosynth_CobD/CbiB"/>
</dbReference>
<keyword evidence="8 9" id="KW-0472">Membrane</keyword>
<organism evidence="10 11">
    <name type="scientific">Candidatus Copromonas faecavium</name>
    <name type="common">nom. illeg.</name>
    <dbReference type="NCBI Taxonomy" id="2840740"/>
    <lineage>
        <taxon>Bacteria</taxon>
        <taxon>Bacillati</taxon>
        <taxon>Bacillota</taxon>
        <taxon>Clostridia</taxon>
        <taxon>Lachnospirales</taxon>
        <taxon>Lachnospiraceae</taxon>
        <taxon>Candidatus Copromonas (nom. illeg.)</taxon>
    </lineage>
</organism>
<evidence type="ECO:0000256" key="7">
    <source>
        <dbReference type="ARBA" id="ARBA00022989"/>
    </source>
</evidence>
<feature type="transmembrane region" description="Helical" evidence="9">
    <location>
        <begin position="84"/>
        <end position="100"/>
    </location>
</feature>
<name>A0A9D1A3V1_9FIRM</name>
<reference evidence="10" key="2">
    <citation type="journal article" date="2021" name="PeerJ">
        <title>Extensive microbial diversity within the chicken gut microbiome revealed by metagenomics and culture.</title>
        <authorList>
            <person name="Gilroy R."/>
            <person name="Ravi A."/>
            <person name="Getino M."/>
            <person name="Pursley I."/>
            <person name="Horton D.L."/>
            <person name="Alikhan N.F."/>
            <person name="Baker D."/>
            <person name="Gharbi K."/>
            <person name="Hall N."/>
            <person name="Watson M."/>
            <person name="Adriaenssens E.M."/>
            <person name="Foster-Nyarko E."/>
            <person name="Jarju S."/>
            <person name="Secka A."/>
            <person name="Antonio M."/>
            <person name="Oren A."/>
            <person name="Chaudhuri R.R."/>
            <person name="La Ragione R."/>
            <person name="Hildebrand F."/>
            <person name="Pallen M.J."/>
        </authorList>
    </citation>
    <scope>NUCLEOTIDE SEQUENCE</scope>
    <source>
        <strain evidence="10">CHK180-2868</strain>
    </source>
</reference>
<comment type="subcellular location">
    <subcellularLocation>
        <location evidence="1 9">Cell membrane</location>
        <topology evidence="1 9">Multi-pass membrane protein</topology>
    </subcellularLocation>
</comment>
<comment type="caution">
    <text evidence="9">Lacks conserved residue(s) required for the propagation of feature annotation.</text>
</comment>
<evidence type="ECO:0000256" key="1">
    <source>
        <dbReference type="ARBA" id="ARBA00004651"/>
    </source>
</evidence>
<keyword evidence="4 9" id="KW-1003">Cell membrane</keyword>
<dbReference type="GO" id="GO:0005886">
    <property type="term" value="C:plasma membrane"/>
    <property type="evidence" value="ECO:0007669"/>
    <property type="project" value="UniProtKB-SubCell"/>
</dbReference>
<comment type="function">
    <text evidence="9">Converts cobyric acid to cobinamide by the addition of aminopropanol on the F carboxylic group.</text>
</comment>
<keyword evidence="6 9" id="KW-0812">Transmembrane</keyword>
<evidence type="ECO:0000256" key="4">
    <source>
        <dbReference type="ARBA" id="ARBA00022475"/>
    </source>
</evidence>
<comment type="caution">
    <text evidence="10">The sequence shown here is derived from an EMBL/GenBank/DDBJ whole genome shotgun (WGS) entry which is preliminary data.</text>
</comment>
<comment type="pathway">
    <text evidence="2 9">Cofactor biosynthesis; adenosylcobalamin biosynthesis.</text>
</comment>
<reference evidence="10" key="1">
    <citation type="submission" date="2020-10" db="EMBL/GenBank/DDBJ databases">
        <authorList>
            <person name="Gilroy R."/>
        </authorList>
    </citation>
    <scope>NUCLEOTIDE SEQUENCE</scope>
    <source>
        <strain evidence="10">CHK180-2868</strain>
    </source>
</reference>
<dbReference type="GO" id="GO:0015420">
    <property type="term" value="F:ABC-type vitamin B12 transporter activity"/>
    <property type="evidence" value="ECO:0007669"/>
    <property type="project" value="UniProtKB-UniRule"/>
</dbReference>
<evidence type="ECO:0000256" key="9">
    <source>
        <dbReference type="HAMAP-Rule" id="MF_00024"/>
    </source>
</evidence>
<dbReference type="HAMAP" id="MF_00024">
    <property type="entry name" value="CobD_CbiB"/>
    <property type="match status" value="1"/>
</dbReference>
<feature type="transmembrane region" description="Helical" evidence="9">
    <location>
        <begin position="51"/>
        <end position="77"/>
    </location>
</feature>
<feature type="transmembrane region" description="Helical" evidence="9">
    <location>
        <begin position="298"/>
        <end position="317"/>
    </location>
</feature>
<keyword evidence="5 9" id="KW-0169">Cobalamin biosynthesis</keyword>
<evidence type="ECO:0000256" key="6">
    <source>
        <dbReference type="ARBA" id="ARBA00022692"/>
    </source>
</evidence>
<evidence type="ECO:0000256" key="2">
    <source>
        <dbReference type="ARBA" id="ARBA00004953"/>
    </source>
</evidence>
<dbReference type="PANTHER" id="PTHR34308">
    <property type="entry name" value="COBALAMIN BIOSYNTHESIS PROTEIN CBIB"/>
    <property type="match status" value="1"/>
</dbReference>
<evidence type="ECO:0000313" key="10">
    <source>
        <dbReference type="EMBL" id="HIR05283.1"/>
    </source>
</evidence>
<evidence type="ECO:0000256" key="8">
    <source>
        <dbReference type="ARBA" id="ARBA00023136"/>
    </source>
</evidence>